<name>A0A6J4QNW9_9ACTN</name>
<sequence length="103" mass="11295">GGFRGYGRLFRERRPAVREAGHSRFLGAVVRALQEDLPDTRGDERGARGRAVREAERGRQPADGDELQHLQHTYHRPLRGRGGQGAGRGRPAQAPALGPARPL</sequence>
<dbReference type="AlphaFoldDB" id="A0A6J4QNW9"/>
<evidence type="ECO:0000313" key="2">
    <source>
        <dbReference type="EMBL" id="CAA9450457.1"/>
    </source>
</evidence>
<accession>A0A6J4QNW9</accession>
<feature type="region of interest" description="Disordered" evidence="1">
    <location>
        <begin position="35"/>
        <end position="103"/>
    </location>
</feature>
<feature type="non-terminal residue" evidence="2">
    <location>
        <position position="103"/>
    </location>
</feature>
<dbReference type="EMBL" id="CADCVH010000026">
    <property type="protein sequence ID" value="CAA9450457.1"/>
    <property type="molecule type" value="Genomic_DNA"/>
</dbReference>
<feature type="non-terminal residue" evidence="2">
    <location>
        <position position="1"/>
    </location>
</feature>
<evidence type="ECO:0000256" key="1">
    <source>
        <dbReference type="SAM" id="MobiDB-lite"/>
    </source>
</evidence>
<reference evidence="2" key="1">
    <citation type="submission" date="2020-02" db="EMBL/GenBank/DDBJ databases">
        <authorList>
            <person name="Meier V. D."/>
        </authorList>
    </citation>
    <scope>NUCLEOTIDE SEQUENCE</scope>
    <source>
        <strain evidence="2">AVDCRST_MAG02</strain>
    </source>
</reference>
<organism evidence="2">
    <name type="scientific">uncultured Rubrobacteraceae bacterium</name>
    <dbReference type="NCBI Taxonomy" id="349277"/>
    <lineage>
        <taxon>Bacteria</taxon>
        <taxon>Bacillati</taxon>
        <taxon>Actinomycetota</taxon>
        <taxon>Rubrobacteria</taxon>
        <taxon>Rubrobacterales</taxon>
        <taxon>Rubrobacteraceae</taxon>
        <taxon>environmental samples</taxon>
    </lineage>
</organism>
<gene>
    <name evidence="2" type="ORF">AVDCRST_MAG02-839</name>
</gene>
<feature type="compositionally biased region" description="Basic and acidic residues" evidence="1">
    <location>
        <begin position="38"/>
        <end position="69"/>
    </location>
</feature>
<feature type="compositionally biased region" description="Low complexity" evidence="1">
    <location>
        <begin position="89"/>
        <end position="103"/>
    </location>
</feature>
<proteinExistence type="predicted"/>
<protein>
    <submittedName>
        <fullName evidence="2">Thioredoxin</fullName>
    </submittedName>
</protein>